<dbReference type="SMART" id="SM01088">
    <property type="entry name" value="Col_cuticle_N"/>
    <property type="match status" value="1"/>
</dbReference>
<protein>
    <recommendedName>
        <fullName evidence="4">Nematode cuticle collagen N-terminal domain-containing protein</fullName>
    </recommendedName>
</protein>
<feature type="non-terminal residue" evidence="5">
    <location>
        <position position="171"/>
    </location>
</feature>
<comment type="caution">
    <text evidence="5">The sequence shown here is derived from an EMBL/GenBank/DDBJ whole genome shotgun (WGS) entry which is preliminary data.</text>
</comment>
<dbReference type="GO" id="GO:0042302">
    <property type="term" value="F:structural constituent of cuticle"/>
    <property type="evidence" value="ECO:0007669"/>
    <property type="project" value="InterPro"/>
</dbReference>
<evidence type="ECO:0000256" key="1">
    <source>
        <dbReference type="ARBA" id="ARBA00022737"/>
    </source>
</evidence>
<proteinExistence type="predicted"/>
<evidence type="ECO:0000313" key="6">
    <source>
        <dbReference type="Proteomes" id="UP001328107"/>
    </source>
</evidence>
<organism evidence="5 6">
    <name type="scientific">Pristionchus mayeri</name>
    <dbReference type="NCBI Taxonomy" id="1317129"/>
    <lineage>
        <taxon>Eukaryota</taxon>
        <taxon>Metazoa</taxon>
        <taxon>Ecdysozoa</taxon>
        <taxon>Nematoda</taxon>
        <taxon>Chromadorea</taxon>
        <taxon>Rhabditida</taxon>
        <taxon>Rhabditina</taxon>
        <taxon>Diplogasteromorpha</taxon>
        <taxon>Diplogasteroidea</taxon>
        <taxon>Neodiplogasteridae</taxon>
        <taxon>Pristionchus</taxon>
    </lineage>
</organism>
<evidence type="ECO:0000313" key="5">
    <source>
        <dbReference type="EMBL" id="GMR46532.1"/>
    </source>
</evidence>
<dbReference type="InterPro" id="IPR002486">
    <property type="entry name" value="Col_cuticle_N"/>
</dbReference>
<dbReference type="AlphaFoldDB" id="A0AAN5CLA5"/>
<name>A0AAN5CLA5_9BILA</name>
<gene>
    <name evidence="5" type="ORF">PMAYCL1PPCAC_16727</name>
</gene>
<feature type="region of interest" description="Disordered" evidence="2">
    <location>
        <begin position="131"/>
        <end position="150"/>
    </location>
</feature>
<dbReference type="PANTHER" id="PTHR24637">
    <property type="entry name" value="COLLAGEN"/>
    <property type="match status" value="1"/>
</dbReference>
<keyword evidence="3" id="KW-0472">Membrane</keyword>
<keyword evidence="3" id="KW-1133">Transmembrane helix</keyword>
<feature type="domain" description="Nematode cuticle collagen N-terminal" evidence="4">
    <location>
        <begin position="13"/>
        <end position="65"/>
    </location>
</feature>
<feature type="compositionally biased region" description="Low complexity" evidence="2">
    <location>
        <begin position="137"/>
        <end position="150"/>
    </location>
</feature>
<sequence length="171" mass="16749">PSQMSTTSSGHNFVLATASVGLVVTLFISMASLLSVIQDVNIMHAETLIEIGEFKYLADTTWNSLTMDSTFMAGVRATRGSGFAGAGAPRVGRGGEYAGASSAGGYSAPSAAAAGGGCNCAAKASGCPIGPPGPPGENGEAGAPGMPGAPGSSGMSGMAAAYPMMMECIKC</sequence>
<dbReference type="EMBL" id="BTRK01000004">
    <property type="protein sequence ID" value="GMR46532.1"/>
    <property type="molecule type" value="Genomic_DNA"/>
</dbReference>
<evidence type="ECO:0000259" key="4">
    <source>
        <dbReference type="SMART" id="SM01088"/>
    </source>
</evidence>
<keyword evidence="3" id="KW-0812">Transmembrane</keyword>
<accession>A0AAN5CLA5</accession>
<evidence type="ECO:0000256" key="2">
    <source>
        <dbReference type="SAM" id="MobiDB-lite"/>
    </source>
</evidence>
<keyword evidence="6" id="KW-1185">Reference proteome</keyword>
<dbReference type="Proteomes" id="UP001328107">
    <property type="component" value="Unassembled WGS sequence"/>
</dbReference>
<evidence type="ECO:0000256" key="3">
    <source>
        <dbReference type="SAM" id="Phobius"/>
    </source>
</evidence>
<reference evidence="6" key="1">
    <citation type="submission" date="2022-10" db="EMBL/GenBank/DDBJ databases">
        <title>Genome assembly of Pristionchus species.</title>
        <authorList>
            <person name="Yoshida K."/>
            <person name="Sommer R.J."/>
        </authorList>
    </citation>
    <scope>NUCLEOTIDE SEQUENCE [LARGE SCALE GENOMIC DNA]</scope>
    <source>
        <strain evidence="6">RS5460</strain>
    </source>
</reference>
<feature type="transmembrane region" description="Helical" evidence="3">
    <location>
        <begin position="12"/>
        <end position="34"/>
    </location>
</feature>
<dbReference type="PANTHER" id="PTHR24637:SF377">
    <property type="entry name" value="COLLAGEN TYPE IX ALPHA 1 CHAIN"/>
    <property type="match status" value="1"/>
</dbReference>
<feature type="non-terminal residue" evidence="5">
    <location>
        <position position="1"/>
    </location>
</feature>
<dbReference type="Pfam" id="PF01484">
    <property type="entry name" value="Col_cuticle_N"/>
    <property type="match status" value="1"/>
</dbReference>
<dbReference type="Gene3D" id="1.20.5.320">
    <property type="entry name" value="6-Phosphogluconate Dehydrogenase, domain 3"/>
    <property type="match status" value="1"/>
</dbReference>
<keyword evidence="1" id="KW-0677">Repeat</keyword>